<dbReference type="AlphaFoldDB" id="A0A2T2WW00"/>
<accession>A0A2T2WW00</accession>
<protein>
    <submittedName>
        <fullName evidence="1">Uncharacterized protein</fullName>
    </submittedName>
</protein>
<name>A0A2T2WW00_9FIRM</name>
<comment type="caution">
    <text evidence="1">The sequence shown here is derived from an EMBL/GenBank/DDBJ whole genome shotgun (WGS) entry which is preliminary data.</text>
</comment>
<dbReference type="Proteomes" id="UP000242972">
    <property type="component" value="Unassembled WGS sequence"/>
</dbReference>
<evidence type="ECO:0000313" key="1">
    <source>
        <dbReference type="EMBL" id="PSR26410.1"/>
    </source>
</evidence>
<dbReference type="EMBL" id="PXYW01000124">
    <property type="protein sequence ID" value="PSR26410.1"/>
    <property type="molecule type" value="Genomic_DNA"/>
</dbReference>
<proteinExistence type="predicted"/>
<organism evidence="1 2">
    <name type="scientific">Sulfobacillus benefaciens</name>
    <dbReference type="NCBI Taxonomy" id="453960"/>
    <lineage>
        <taxon>Bacteria</taxon>
        <taxon>Bacillati</taxon>
        <taxon>Bacillota</taxon>
        <taxon>Clostridia</taxon>
        <taxon>Eubacteriales</taxon>
        <taxon>Clostridiales Family XVII. Incertae Sedis</taxon>
        <taxon>Sulfobacillus</taxon>
    </lineage>
</organism>
<reference evidence="1 2" key="1">
    <citation type="journal article" date="2014" name="BMC Genomics">
        <title>Comparison of environmental and isolate Sulfobacillus genomes reveals diverse carbon, sulfur, nitrogen, and hydrogen metabolisms.</title>
        <authorList>
            <person name="Justice N.B."/>
            <person name="Norman A."/>
            <person name="Brown C.T."/>
            <person name="Singh A."/>
            <person name="Thomas B.C."/>
            <person name="Banfield J.F."/>
        </authorList>
    </citation>
    <scope>NUCLEOTIDE SEQUENCE [LARGE SCALE GENOMIC DNA]</scope>
    <source>
        <strain evidence="1">AMDSBA4</strain>
    </source>
</reference>
<gene>
    <name evidence="1" type="ORF">C7B46_19990</name>
</gene>
<evidence type="ECO:0000313" key="2">
    <source>
        <dbReference type="Proteomes" id="UP000242972"/>
    </source>
</evidence>
<sequence>MNECGLATIRAYDKQNGMTRFTVELHVHGDMEVALIGALVKSVIDRRMAADDVAPQDRQGQTMSHFLDIVADTFSFVMDHVTAAGELITVDGEVHQDERQD</sequence>